<keyword evidence="4" id="KW-1133">Transmembrane helix</keyword>
<accession>A0A3E2BK05</accession>
<evidence type="ECO:0000256" key="2">
    <source>
        <dbReference type="SAM" id="Coils"/>
    </source>
</evidence>
<evidence type="ECO:0000259" key="5">
    <source>
        <dbReference type="Pfam" id="PF00884"/>
    </source>
</evidence>
<comment type="caution">
    <text evidence="6">The sequence shown here is derived from an EMBL/GenBank/DDBJ whole genome shotgun (WGS) entry which is preliminary data.</text>
</comment>
<evidence type="ECO:0000313" key="7">
    <source>
        <dbReference type="Proteomes" id="UP000257323"/>
    </source>
</evidence>
<keyword evidence="1" id="KW-0802">TPR repeat</keyword>
<proteinExistence type="predicted"/>
<dbReference type="InterPro" id="IPR000917">
    <property type="entry name" value="Sulfatase_N"/>
</dbReference>
<dbReference type="EMBL" id="QUAH01000015">
    <property type="protein sequence ID" value="RFT14967.1"/>
    <property type="molecule type" value="Genomic_DNA"/>
</dbReference>
<evidence type="ECO:0000313" key="6">
    <source>
        <dbReference type="EMBL" id="RFT14967.1"/>
    </source>
</evidence>
<dbReference type="Proteomes" id="UP000257323">
    <property type="component" value="Unassembled WGS sequence"/>
</dbReference>
<gene>
    <name evidence="6" type="ORF">OP8BY_1167</name>
</gene>
<evidence type="ECO:0000256" key="1">
    <source>
        <dbReference type="PROSITE-ProRule" id="PRU00339"/>
    </source>
</evidence>
<evidence type="ECO:0000256" key="3">
    <source>
        <dbReference type="SAM" id="MobiDB-lite"/>
    </source>
</evidence>
<dbReference type="SMART" id="SM00028">
    <property type="entry name" value="TPR"/>
    <property type="match status" value="5"/>
</dbReference>
<dbReference type="InterPro" id="IPR019734">
    <property type="entry name" value="TPR_rpt"/>
</dbReference>
<feature type="region of interest" description="Disordered" evidence="3">
    <location>
        <begin position="1"/>
        <end position="38"/>
    </location>
</feature>
<dbReference type="PANTHER" id="PTHR43751:SF3">
    <property type="entry name" value="SULFATASE N-TERMINAL DOMAIN-CONTAINING PROTEIN"/>
    <property type="match status" value="1"/>
</dbReference>
<feature type="repeat" description="TPR" evidence="1">
    <location>
        <begin position="660"/>
        <end position="693"/>
    </location>
</feature>
<feature type="transmembrane region" description="Helical" evidence="4">
    <location>
        <begin position="44"/>
        <end position="64"/>
    </location>
</feature>
<sequence>MSKKKRRKHKPISPPEDKAPVRTAELAPGQDNQSRLQGQKHTRIRTFLVAAALLLALAAALIILKDKIGAGRALPETGNWNVLLITLDTTRADRLGSYGYRAGWTPNLDELAAAGTRFQNAYCQVPLTLPSHASILTGLNPCRHGVHNNGNYSLPPEFITLAELLKERGFGTAAFVASFSVDSRFGLAQGFETYDDFFEPGQASKTYNAERPANGVYEAFSRWLEKNYASRFFAWVHFFDPHFPYNPPPEFARKFQSDPYDGEVAFMDRYVGRVVELLKIYGCYDRTLIIIAGDHGEAFGEKVEQGHGLFLYEMSLRVPFIVVGPGLPSGQVISHPVRLIDILPTVTDLLGIKQTPEVDGQSLKPLLLGKNMRPADIYLESFFPRENYGWSELLGIISEDWKYIQAPRPELYNLKTDPGENNNLYSDGNRTASRLRSRLEKIIATASGLASAGREMTPAERERLRSLGYLQVAGPQTTGALPDPKDRLDELRAYQEAGLLELRGQLEAAEQAYAQLVESNPNLESSYLNLSRVQGLQKKHLEAAATLKRGLEVLPGSDHLLSKLAQVLLLAGRRAEAMEAAGQALAINSANYDALVVALTVSEGQGKIDEALGYADRALQIEPENELIRLSKAENLVRSGRQKEAAEVYAGLAADFPENAFYNLNLGVIYNLLGEYEKSLPVLERVVKLKPSPKAYLNLAIACLETRRWAEAARAFELYLADTTGEDPTNVARARERLARLKSMIQ</sequence>
<dbReference type="Gene3D" id="3.40.720.10">
    <property type="entry name" value="Alkaline Phosphatase, subunit A"/>
    <property type="match status" value="2"/>
</dbReference>
<dbReference type="CDD" id="cd16148">
    <property type="entry name" value="sulfatase_like"/>
    <property type="match status" value="1"/>
</dbReference>
<keyword evidence="4" id="KW-0472">Membrane</keyword>
<dbReference type="Gene3D" id="1.25.40.10">
    <property type="entry name" value="Tetratricopeptide repeat domain"/>
    <property type="match status" value="3"/>
</dbReference>
<protein>
    <submittedName>
        <fullName evidence="6">Choline-sulfatase</fullName>
    </submittedName>
</protein>
<dbReference type="InterPro" id="IPR011990">
    <property type="entry name" value="TPR-like_helical_dom_sf"/>
</dbReference>
<dbReference type="SUPFAM" id="SSF48452">
    <property type="entry name" value="TPR-like"/>
    <property type="match status" value="1"/>
</dbReference>
<name>A0A3E2BK05_9BACT</name>
<dbReference type="PANTHER" id="PTHR43751">
    <property type="entry name" value="SULFATASE"/>
    <property type="match status" value="1"/>
</dbReference>
<feature type="domain" description="Sulfatase N-terminal" evidence="5">
    <location>
        <begin position="81"/>
        <end position="352"/>
    </location>
</feature>
<dbReference type="SUPFAM" id="SSF53649">
    <property type="entry name" value="Alkaline phosphatase-like"/>
    <property type="match status" value="1"/>
</dbReference>
<dbReference type="PROSITE" id="PS50005">
    <property type="entry name" value="TPR"/>
    <property type="match status" value="1"/>
</dbReference>
<dbReference type="InterPro" id="IPR017850">
    <property type="entry name" value="Alkaline_phosphatase_core_sf"/>
</dbReference>
<evidence type="ECO:0000256" key="4">
    <source>
        <dbReference type="SAM" id="Phobius"/>
    </source>
</evidence>
<dbReference type="Pfam" id="PF14559">
    <property type="entry name" value="TPR_19"/>
    <property type="match status" value="1"/>
</dbReference>
<keyword evidence="2" id="KW-0175">Coiled coil</keyword>
<reference evidence="6 7" key="1">
    <citation type="submission" date="2018-08" db="EMBL/GenBank/DDBJ databases">
        <title>Genome analysis of the thermophilic bacterium of the candidate phylum Aminicenantes from deep subsurface aquifer revealed its physiology and ecological role.</title>
        <authorList>
            <person name="Kadnikov V.V."/>
            <person name="Mardanov A.V."/>
            <person name="Beletsky A.V."/>
            <person name="Karnachuk O.V."/>
            <person name="Ravin N.V."/>
        </authorList>
    </citation>
    <scope>NUCLEOTIDE SEQUENCE [LARGE SCALE GENOMIC DNA]</scope>
    <source>
        <strain evidence="6">BY38</strain>
    </source>
</reference>
<dbReference type="AlphaFoldDB" id="A0A3E2BK05"/>
<feature type="coiled-coil region" evidence="2">
    <location>
        <begin position="499"/>
        <end position="526"/>
    </location>
</feature>
<keyword evidence="4" id="KW-0812">Transmembrane</keyword>
<organism evidence="6 7">
    <name type="scientific">Candidatus Saccharicenans subterraneus</name>
    <dbReference type="NCBI Taxonomy" id="2508984"/>
    <lineage>
        <taxon>Bacteria</taxon>
        <taxon>Candidatus Aminicenantota</taxon>
        <taxon>Candidatus Aminicenantia</taxon>
        <taxon>Candidatus Aminicenantales</taxon>
        <taxon>Candidatus Saccharicenantaceae</taxon>
        <taxon>Candidatus Saccharicenans</taxon>
    </lineage>
</organism>
<dbReference type="InterPro" id="IPR052701">
    <property type="entry name" value="GAG_Ulvan_Degrading_Sulfatases"/>
</dbReference>
<dbReference type="Pfam" id="PF00884">
    <property type="entry name" value="Sulfatase"/>
    <property type="match status" value="1"/>
</dbReference>
<feature type="compositionally biased region" description="Basic residues" evidence="3">
    <location>
        <begin position="1"/>
        <end position="11"/>
    </location>
</feature>
<dbReference type="Pfam" id="PF13432">
    <property type="entry name" value="TPR_16"/>
    <property type="match status" value="1"/>
</dbReference>